<dbReference type="STRING" id="1563681.BFP71_13020"/>
<proteinExistence type="predicted"/>
<keyword evidence="2" id="KW-1185">Reference proteome</keyword>
<dbReference type="OrthoDB" id="708305at2"/>
<dbReference type="RefSeq" id="WP_069835902.1">
    <property type="nucleotide sequence ID" value="NZ_MDGQ01000005.1"/>
</dbReference>
<dbReference type="EMBL" id="MDGQ01000005">
    <property type="protein sequence ID" value="OEK04397.1"/>
    <property type="molecule type" value="Genomic_DNA"/>
</dbReference>
<dbReference type="PROSITE" id="PS51257">
    <property type="entry name" value="PROKAR_LIPOPROTEIN"/>
    <property type="match status" value="1"/>
</dbReference>
<organism evidence="1 2">
    <name type="scientific">Roseivirga misakiensis</name>
    <dbReference type="NCBI Taxonomy" id="1563681"/>
    <lineage>
        <taxon>Bacteria</taxon>
        <taxon>Pseudomonadati</taxon>
        <taxon>Bacteroidota</taxon>
        <taxon>Cytophagia</taxon>
        <taxon>Cytophagales</taxon>
        <taxon>Roseivirgaceae</taxon>
        <taxon>Roseivirga</taxon>
    </lineage>
</organism>
<dbReference type="AlphaFoldDB" id="A0A1E5SZC2"/>
<evidence type="ECO:0000313" key="2">
    <source>
        <dbReference type="Proteomes" id="UP000095552"/>
    </source>
</evidence>
<reference evidence="1 2" key="1">
    <citation type="submission" date="2016-08" db="EMBL/GenBank/DDBJ databases">
        <title>Draft genome of Fabibacter sp. strain SK-8.</title>
        <authorList>
            <person name="Wong S.-K."/>
            <person name="Hamasaki K."/>
            <person name="Yoshizawa S."/>
        </authorList>
    </citation>
    <scope>NUCLEOTIDE SEQUENCE [LARGE SCALE GENOMIC DNA]</scope>
    <source>
        <strain evidence="1 2">SK-8</strain>
    </source>
</reference>
<gene>
    <name evidence="1" type="ORF">BFP71_13020</name>
</gene>
<protein>
    <submittedName>
        <fullName evidence="1">Uncharacterized protein</fullName>
    </submittedName>
</protein>
<dbReference type="Proteomes" id="UP000095552">
    <property type="component" value="Unassembled WGS sequence"/>
</dbReference>
<comment type="caution">
    <text evidence="1">The sequence shown here is derived from an EMBL/GenBank/DDBJ whole genome shotgun (WGS) entry which is preliminary data.</text>
</comment>
<name>A0A1E5SZC2_9BACT</name>
<evidence type="ECO:0000313" key="1">
    <source>
        <dbReference type="EMBL" id="OEK04397.1"/>
    </source>
</evidence>
<sequence length="354" mass="40034">MKKYSSYFLGFLGLILLSCTPDDTVPTDSLYVLGIVYDEENQTNQVAYWSNGVQTIIPNTDRAIPISIDIVQGQLTIVWHKTIQQDNGYFGAFQVWTEDGTISDINTEFTTYPSDAFEANDDLYIVGLELINDHSPAKPVYWKNGVKSELATIKAEYVHELSEATLHGDELIAVGSYQNTEMFIIPVVWEDNTVRELPLGDFEGGSATSISIDNGITYIGGSVYDRETEKEYMAIWIDGELETIVKDDAYRRIGISKIRVVNNERVFTGWKINSNGDYEAFYYKGSDKVVLENDLAIQYYRIDELVFDGQDIITLGQYTTVNHDLPFYSYSINGVNRSLSGTRPIWINDVLIAR</sequence>
<accession>A0A1E5SZC2</accession>